<organism evidence="3 4">
    <name type="scientific">Natrinema soli</name>
    <dbReference type="NCBI Taxonomy" id="1930624"/>
    <lineage>
        <taxon>Archaea</taxon>
        <taxon>Methanobacteriati</taxon>
        <taxon>Methanobacteriota</taxon>
        <taxon>Stenosarchaea group</taxon>
        <taxon>Halobacteria</taxon>
        <taxon>Halobacteriales</taxon>
        <taxon>Natrialbaceae</taxon>
        <taxon>Natrinema</taxon>
    </lineage>
</organism>
<accession>A0ABD5SXD6</accession>
<dbReference type="InterPro" id="IPR043519">
    <property type="entry name" value="NT_sf"/>
</dbReference>
<evidence type="ECO:0000259" key="2">
    <source>
        <dbReference type="Pfam" id="PF01909"/>
    </source>
</evidence>
<evidence type="ECO:0000256" key="1">
    <source>
        <dbReference type="SAM" id="MobiDB-lite"/>
    </source>
</evidence>
<dbReference type="Proteomes" id="UP001596383">
    <property type="component" value="Unassembled WGS sequence"/>
</dbReference>
<reference evidence="3 4" key="1">
    <citation type="journal article" date="2019" name="Int. J. Syst. Evol. Microbiol.">
        <title>The Global Catalogue of Microorganisms (GCM) 10K type strain sequencing project: providing services to taxonomists for standard genome sequencing and annotation.</title>
        <authorList>
            <consortium name="The Broad Institute Genomics Platform"/>
            <consortium name="The Broad Institute Genome Sequencing Center for Infectious Disease"/>
            <person name="Wu L."/>
            <person name="Ma J."/>
        </authorList>
    </citation>
    <scope>NUCLEOTIDE SEQUENCE [LARGE SCALE GENOMIC DNA]</scope>
    <source>
        <strain evidence="3 4">LMG 29247</strain>
    </source>
</reference>
<protein>
    <submittedName>
        <fullName evidence="3">Nucleotidyltransferase domain-containing protein</fullName>
    </submittedName>
</protein>
<dbReference type="AlphaFoldDB" id="A0ABD5SXD6"/>
<keyword evidence="4" id="KW-1185">Reference proteome</keyword>
<dbReference type="EMBL" id="JBHSWV010000841">
    <property type="protein sequence ID" value="MFC6769891.1"/>
    <property type="molecule type" value="Genomic_DNA"/>
</dbReference>
<feature type="region of interest" description="Disordered" evidence="1">
    <location>
        <begin position="1"/>
        <end position="26"/>
    </location>
</feature>
<sequence length="74" mass="8151">MAIPESRLESWTGTGADKGSARCRRTVRNGLRSSRSLLSQKKDDFSVYLQGSYANTTHIHGGSDVDLVVRHEST</sequence>
<name>A0ABD5SXD6_9EURY</name>
<dbReference type="Pfam" id="PF01909">
    <property type="entry name" value="NTP_transf_2"/>
    <property type="match status" value="1"/>
</dbReference>
<dbReference type="InterPro" id="IPR002934">
    <property type="entry name" value="Polymerase_NTP_transf_dom"/>
</dbReference>
<dbReference type="SUPFAM" id="SSF81301">
    <property type="entry name" value="Nucleotidyltransferase"/>
    <property type="match status" value="1"/>
</dbReference>
<gene>
    <name evidence="3" type="ORF">ACFQE6_34050</name>
</gene>
<evidence type="ECO:0000313" key="4">
    <source>
        <dbReference type="Proteomes" id="UP001596383"/>
    </source>
</evidence>
<proteinExistence type="predicted"/>
<evidence type="ECO:0000313" key="3">
    <source>
        <dbReference type="EMBL" id="MFC6769891.1"/>
    </source>
</evidence>
<dbReference type="RefSeq" id="WP_377043944.1">
    <property type="nucleotide sequence ID" value="NZ_JAQIVI010000841.1"/>
</dbReference>
<comment type="caution">
    <text evidence="3">The sequence shown here is derived from an EMBL/GenBank/DDBJ whole genome shotgun (WGS) entry which is preliminary data.</text>
</comment>
<feature type="domain" description="Polymerase nucleotidyl transferase" evidence="2">
    <location>
        <begin position="36"/>
        <end position="73"/>
    </location>
</feature>